<dbReference type="PANTHER" id="PTHR13627">
    <property type="entry name" value="FUKUTIN RELATED PROTEIN"/>
    <property type="match status" value="1"/>
</dbReference>
<dbReference type="KEGG" id="phu:Phum_PHUM592890"/>
<dbReference type="VEuPathDB" id="VectorBase:PHUM592890"/>
<protein>
    <recommendedName>
        <fullName evidence="6">Fukutin-related protein</fullName>
    </recommendedName>
</protein>
<dbReference type="InterPro" id="IPR007074">
    <property type="entry name" value="LicD/FKTN/FKRP_NTP_transf"/>
</dbReference>
<evidence type="ECO:0008006" key="6">
    <source>
        <dbReference type="Google" id="ProtNLM"/>
    </source>
</evidence>
<accession>E0W2H7</accession>
<sequence length="536" mass="62492">MKEQVDIKLNLNYLETAIDQEKIKQAIYRIENCLWNKQRALFVLSCEEYKIMQLIKEIKREITLLLRYNDHSPKQVATTINSFLSVFPSITIIIVSDTVIPKEIYHIVSNNSNIINIPLKLDLLNLIVDRSVAKYIKTKYVFIAPIGTISILEHEALFLIKVLNKNENTLIAVPTHTEVIKCLKLELNLLQWIISYKISNNKSECSSIKGQHGLLLHTKTLFKIGEPFLLPFPEAFYIQTTSLNLKVNLIRQIKLKFKKKINENSEQLYKSQIQRQIMYKLLKIKKVHREDGTIEWFGCTRHTPRCFPSIINSIPEYLNQGRWTPPCCLRVLRETVHHVFKILKNWNVTFWLEGGSLLGAMRTKDIIPWDYDVDIGIYLKDIDKCPWLHMVNLKTAKQITQKNEHASVVDNEDFVWEKSNPEEGDFYRVQASVHNHLHVDIFPFYSKNGIMTKKTWFSDHPQDMEFPEHYLIPLTTIEFAGIEVPAPNNIKEFLELKFGKGCVENPQYPNPKVYPFSDKAKLFNNETKMYGAPTIT</sequence>
<evidence type="ECO:0000259" key="2">
    <source>
        <dbReference type="Pfam" id="PF22921"/>
    </source>
</evidence>
<dbReference type="STRING" id="121224.E0W2H7"/>
<dbReference type="GO" id="GO:0035269">
    <property type="term" value="P:protein O-linked glycosylation via mannose"/>
    <property type="evidence" value="ECO:0007669"/>
    <property type="project" value="TreeGrafter"/>
</dbReference>
<reference evidence="3" key="2">
    <citation type="submission" date="2007-04" db="EMBL/GenBank/DDBJ databases">
        <title>The genome of the human body louse.</title>
        <authorList>
            <consortium name="The Human Body Louse Genome Consortium"/>
            <person name="Kirkness E."/>
            <person name="Walenz B."/>
            <person name="Hass B."/>
            <person name="Bruggner R."/>
            <person name="Strausberg R."/>
        </authorList>
    </citation>
    <scope>NUCLEOTIDE SEQUENCE</scope>
    <source>
        <strain evidence="3">USDA</strain>
    </source>
</reference>
<dbReference type="FunCoup" id="E0W2H7">
    <property type="interactions" value="165"/>
</dbReference>
<gene>
    <name evidence="4" type="primary">8232807</name>
    <name evidence="3" type="ORF">Phum_PHUM592890</name>
</gene>
<reference evidence="4" key="3">
    <citation type="submission" date="2020-05" db="UniProtKB">
        <authorList>
            <consortium name="EnsemblMetazoa"/>
        </authorList>
    </citation>
    <scope>IDENTIFICATION</scope>
    <source>
        <strain evidence="4">USDA</strain>
    </source>
</reference>
<dbReference type="HOGENOM" id="CLU_041755_1_0_1"/>
<dbReference type="Proteomes" id="UP000009046">
    <property type="component" value="Unassembled WGS sequence"/>
</dbReference>
<evidence type="ECO:0000259" key="1">
    <source>
        <dbReference type="Pfam" id="PF04991"/>
    </source>
</evidence>
<dbReference type="GeneID" id="8232807"/>
<dbReference type="Pfam" id="PF22921">
    <property type="entry name" value="FKRP_N"/>
    <property type="match status" value="1"/>
</dbReference>
<dbReference type="InParanoid" id="E0W2H7"/>
<dbReference type="CTD" id="8232807"/>
<proteinExistence type="predicted"/>
<dbReference type="Pfam" id="PF04991">
    <property type="entry name" value="LicD"/>
    <property type="match status" value="1"/>
</dbReference>
<evidence type="ECO:0000313" key="3">
    <source>
        <dbReference type="EMBL" id="EEB19833.1"/>
    </source>
</evidence>
<evidence type="ECO:0000313" key="5">
    <source>
        <dbReference type="Proteomes" id="UP000009046"/>
    </source>
</evidence>
<dbReference type="OrthoDB" id="444255at2759"/>
<dbReference type="RefSeq" id="XP_002432571.1">
    <property type="nucleotide sequence ID" value="XM_002432526.1"/>
</dbReference>
<keyword evidence="5" id="KW-1185">Reference proteome</keyword>
<dbReference type="OMA" id="RIHVDIF"/>
<dbReference type="EMBL" id="AAZO01007226">
    <property type="status" value="NOT_ANNOTATED_CDS"/>
    <property type="molecule type" value="Genomic_DNA"/>
</dbReference>
<feature type="domain" description="FKRP stem" evidence="2">
    <location>
        <begin position="56"/>
        <end position="289"/>
    </location>
</feature>
<evidence type="ECO:0000313" key="4">
    <source>
        <dbReference type="EnsemblMetazoa" id="PHUM592890-PA"/>
    </source>
</evidence>
<dbReference type="GO" id="GO:0005794">
    <property type="term" value="C:Golgi apparatus"/>
    <property type="evidence" value="ECO:0007669"/>
    <property type="project" value="TreeGrafter"/>
</dbReference>
<dbReference type="InterPro" id="IPR052613">
    <property type="entry name" value="LicD_transferase"/>
</dbReference>
<dbReference type="EnsemblMetazoa" id="PHUM592890-RA">
    <property type="protein sequence ID" value="PHUM592890-PA"/>
    <property type="gene ID" value="PHUM592890"/>
</dbReference>
<dbReference type="InterPro" id="IPR055105">
    <property type="entry name" value="FKRP_N"/>
</dbReference>
<feature type="domain" description="LicD/FKTN/FKRP nucleotidyltransferase" evidence="1">
    <location>
        <begin position="347"/>
        <end position="445"/>
    </location>
</feature>
<dbReference type="EMBL" id="DS235878">
    <property type="protein sequence ID" value="EEB19833.1"/>
    <property type="molecule type" value="Genomic_DNA"/>
</dbReference>
<dbReference type="PANTHER" id="PTHR13627:SF31">
    <property type="entry name" value="RIBITOL 5-PHOSPHATE TRANSFERASE FKRP"/>
    <property type="match status" value="1"/>
</dbReference>
<name>E0W2H7_PEDHC</name>
<organism>
    <name type="scientific">Pediculus humanus subsp. corporis</name>
    <name type="common">Body louse</name>
    <dbReference type="NCBI Taxonomy" id="121224"/>
    <lineage>
        <taxon>Eukaryota</taxon>
        <taxon>Metazoa</taxon>
        <taxon>Ecdysozoa</taxon>
        <taxon>Arthropoda</taxon>
        <taxon>Hexapoda</taxon>
        <taxon>Insecta</taxon>
        <taxon>Pterygota</taxon>
        <taxon>Neoptera</taxon>
        <taxon>Paraneoptera</taxon>
        <taxon>Psocodea</taxon>
        <taxon>Troctomorpha</taxon>
        <taxon>Phthiraptera</taxon>
        <taxon>Anoplura</taxon>
        <taxon>Pediculidae</taxon>
        <taxon>Pediculus</taxon>
    </lineage>
</organism>
<dbReference type="AlphaFoldDB" id="E0W2H7"/>
<dbReference type="eggNOG" id="ENOG502QV4Y">
    <property type="taxonomic scope" value="Eukaryota"/>
</dbReference>
<reference evidence="3" key="1">
    <citation type="submission" date="2007-04" db="EMBL/GenBank/DDBJ databases">
        <title>Annotation of Pediculus humanus corporis strain USDA.</title>
        <authorList>
            <person name="Kirkness E."/>
            <person name="Hannick L."/>
            <person name="Hass B."/>
            <person name="Bruggner R."/>
            <person name="Lawson D."/>
            <person name="Bidwell S."/>
            <person name="Joardar V."/>
            <person name="Caler E."/>
            <person name="Walenz B."/>
            <person name="Inman J."/>
            <person name="Schobel S."/>
            <person name="Galinsky K."/>
            <person name="Amedeo P."/>
            <person name="Strausberg R."/>
        </authorList>
    </citation>
    <scope>NUCLEOTIDE SEQUENCE</scope>
    <source>
        <strain evidence="3">USDA</strain>
    </source>
</reference>